<dbReference type="Proteomes" id="UP000093366">
    <property type="component" value="Unassembled WGS sequence"/>
</dbReference>
<accession>A0A1C0TP99</accession>
<dbReference type="EMBL" id="MAUJ01000004">
    <property type="protein sequence ID" value="OCQ20753.1"/>
    <property type="molecule type" value="Genomic_DNA"/>
</dbReference>
<name>A0A1C0TP99_9GAMM</name>
<reference evidence="2" key="1">
    <citation type="submission" date="2016-07" db="EMBL/GenBank/DDBJ databases">
        <authorList>
            <person name="Florea S."/>
            <person name="Webb J.S."/>
            <person name="Jaromczyk J."/>
            <person name="Schardl C.L."/>
        </authorList>
    </citation>
    <scope>NUCLEOTIDE SEQUENCE [LARGE SCALE GENOMIC DNA]</scope>
    <source>
        <strain evidence="2">IPB1</strain>
    </source>
</reference>
<organism evidence="1 2">
    <name type="scientific">Pseudoalteromonas luteoviolacea</name>
    <dbReference type="NCBI Taxonomy" id="43657"/>
    <lineage>
        <taxon>Bacteria</taxon>
        <taxon>Pseudomonadati</taxon>
        <taxon>Pseudomonadota</taxon>
        <taxon>Gammaproteobacteria</taxon>
        <taxon>Alteromonadales</taxon>
        <taxon>Pseudoalteromonadaceae</taxon>
        <taxon>Pseudoalteromonas</taxon>
    </lineage>
</organism>
<sequence>MAGCKFDCLLEHVYASTSESLPEFKYLITCHGCDDVQSRASAFRYVTNPSRHEDLIERIYYKQLVATQHTLPKTYAAGLGSALEKLRKQASDKVNASSGYPATIYVYDHTKPSLTKYQASGEQLFKVQKITLLSLKEQAAIEVIRGVFEKLTHKNSHLTEGGYLLSEVLAESNPYGENARDLILKAAYKKTLYWRHQRDLEREAKVELEVAQTYLAYLNPNNFQYKLLHKLAFKDDSFAIVRIDRVNNQFELVYAEDSNGKKIYPHLIDAP</sequence>
<evidence type="ECO:0000313" key="2">
    <source>
        <dbReference type="Proteomes" id="UP000093366"/>
    </source>
</evidence>
<protein>
    <submittedName>
        <fullName evidence="1">Uncharacterized protein</fullName>
    </submittedName>
</protein>
<comment type="caution">
    <text evidence="1">The sequence shown here is derived from an EMBL/GenBank/DDBJ whole genome shotgun (WGS) entry which is preliminary data.</text>
</comment>
<proteinExistence type="predicted"/>
<dbReference type="AlphaFoldDB" id="A0A1C0TP99"/>
<gene>
    <name evidence="1" type="ORF">A7985_13175</name>
</gene>
<evidence type="ECO:0000313" key="1">
    <source>
        <dbReference type="EMBL" id="OCQ20753.1"/>
    </source>
</evidence>